<sequence>MQASKITLLSLSSLSIIHLACLSYFEVNTILTILIICADIAIIAALYFYLKTHPSFKEQYLFNFANAVNNPEKINLKFRYQDTGQLPPKECVDINNWLELMDHLLNEIYSSSARLSPMANELRDTYTSMSQKATMQHNHGEVLGESMNAMIEVSRSLDENLEKIYQAVGSATRSVKQTRQDANKSQSSLLNLAEQIEQTSKQIDELKHDSDQISSIIEVINAIAEQTNLLALNAAIEAARAGEQGRGFAVVADEVRNLAARTSKSTQEVSTMIAKIQKGTDTVHQLMLKGQEETEQTVALSKEATNEVDHIEASMLDIHSLSEQIHQQVTQQKAVSDEAQLSVDAMMELNSDALSSTKIQVISSDDLQKLAQSLKEKLEMFDFSDMDWDTKQRPAKQQKIELSTQKEADLKLGEVELF</sequence>
<dbReference type="CDD" id="cd11386">
    <property type="entry name" value="MCP_signal"/>
    <property type="match status" value="1"/>
</dbReference>
<dbReference type="Pfam" id="PF00015">
    <property type="entry name" value="MCPsignal"/>
    <property type="match status" value="1"/>
</dbReference>
<protein>
    <submittedName>
        <fullName evidence="9">Chemotaxis protein</fullName>
    </submittedName>
</protein>
<keyword evidence="4 7" id="KW-0472">Membrane</keyword>
<evidence type="ECO:0000259" key="8">
    <source>
        <dbReference type="PROSITE" id="PS50111"/>
    </source>
</evidence>
<comment type="subcellular location">
    <subcellularLocation>
        <location evidence="1">Membrane</location>
        <topology evidence="1">Multi-pass membrane protein</topology>
    </subcellularLocation>
</comment>
<evidence type="ECO:0000256" key="5">
    <source>
        <dbReference type="ARBA" id="ARBA00023224"/>
    </source>
</evidence>
<dbReference type="SMART" id="SM00283">
    <property type="entry name" value="MA"/>
    <property type="match status" value="1"/>
</dbReference>
<dbReference type="GO" id="GO:0016020">
    <property type="term" value="C:membrane"/>
    <property type="evidence" value="ECO:0007669"/>
    <property type="project" value="UniProtKB-SubCell"/>
</dbReference>
<dbReference type="Proteomes" id="UP000194841">
    <property type="component" value="Unassembled WGS sequence"/>
</dbReference>
<gene>
    <name evidence="9" type="ORF">B1199_20550</name>
</gene>
<evidence type="ECO:0000313" key="9">
    <source>
        <dbReference type="EMBL" id="OUL55872.1"/>
    </source>
</evidence>
<keyword evidence="10" id="KW-1185">Reference proteome</keyword>
<evidence type="ECO:0000256" key="2">
    <source>
        <dbReference type="ARBA" id="ARBA00022692"/>
    </source>
</evidence>
<proteinExistence type="predicted"/>
<evidence type="ECO:0000256" key="1">
    <source>
        <dbReference type="ARBA" id="ARBA00004141"/>
    </source>
</evidence>
<dbReference type="PROSITE" id="PS50111">
    <property type="entry name" value="CHEMOTAXIS_TRANSDUC_2"/>
    <property type="match status" value="1"/>
</dbReference>
<comment type="caution">
    <text evidence="9">The sequence shown here is derived from an EMBL/GenBank/DDBJ whole genome shotgun (WGS) entry which is preliminary data.</text>
</comment>
<organism evidence="9 10">
    <name type="scientific">Pseudoalteromonas ulvae</name>
    <dbReference type="NCBI Taxonomy" id="107327"/>
    <lineage>
        <taxon>Bacteria</taxon>
        <taxon>Pseudomonadati</taxon>
        <taxon>Pseudomonadota</taxon>
        <taxon>Gammaproteobacteria</taxon>
        <taxon>Alteromonadales</taxon>
        <taxon>Pseudoalteromonadaceae</taxon>
        <taxon>Pseudoalteromonas</taxon>
    </lineage>
</organism>
<keyword evidence="3 7" id="KW-1133">Transmembrane helix</keyword>
<evidence type="ECO:0000256" key="3">
    <source>
        <dbReference type="ARBA" id="ARBA00022989"/>
    </source>
</evidence>
<evidence type="ECO:0000256" key="6">
    <source>
        <dbReference type="PROSITE-ProRule" id="PRU00284"/>
    </source>
</evidence>
<evidence type="ECO:0000256" key="7">
    <source>
        <dbReference type="SAM" id="Phobius"/>
    </source>
</evidence>
<dbReference type="AlphaFoldDB" id="A0A244CKN5"/>
<dbReference type="PANTHER" id="PTHR32089:SF119">
    <property type="entry name" value="METHYL-ACCEPTING CHEMOTAXIS PROTEIN CTPL"/>
    <property type="match status" value="1"/>
</dbReference>
<dbReference type="InterPro" id="IPR004089">
    <property type="entry name" value="MCPsignal_dom"/>
</dbReference>
<dbReference type="GO" id="GO:0006935">
    <property type="term" value="P:chemotaxis"/>
    <property type="evidence" value="ECO:0007669"/>
    <property type="project" value="UniProtKB-ARBA"/>
</dbReference>
<dbReference type="OrthoDB" id="2489132at2"/>
<dbReference type="Gene3D" id="1.10.287.950">
    <property type="entry name" value="Methyl-accepting chemotaxis protein"/>
    <property type="match status" value="1"/>
</dbReference>
<reference evidence="9 10" key="1">
    <citation type="submission" date="2017-02" db="EMBL/GenBank/DDBJ databases">
        <title>Pseudoalteromonas ulvae TC14 Genome.</title>
        <authorList>
            <person name="Molmeret M."/>
        </authorList>
    </citation>
    <scope>NUCLEOTIDE SEQUENCE [LARGE SCALE GENOMIC DNA]</scope>
    <source>
        <strain evidence="9">TC14</strain>
    </source>
</reference>
<evidence type="ECO:0000313" key="10">
    <source>
        <dbReference type="Proteomes" id="UP000194841"/>
    </source>
</evidence>
<dbReference type="EMBL" id="MWPV01000009">
    <property type="protein sequence ID" value="OUL55872.1"/>
    <property type="molecule type" value="Genomic_DNA"/>
</dbReference>
<name>A0A244CKN5_PSEDV</name>
<dbReference type="RefSeq" id="WP_086746015.1">
    <property type="nucleotide sequence ID" value="NZ_MWPV01000009.1"/>
</dbReference>
<dbReference type="SUPFAM" id="SSF58104">
    <property type="entry name" value="Methyl-accepting chemotaxis protein (MCP) signaling domain"/>
    <property type="match status" value="1"/>
</dbReference>
<dbReference type="PANTHER" id="PTHR32089">
    <property type="entry name" value="METHYL-ACCEPTING CHEMOTAXIS PROTEIN MCPB"/>
    <property type="match status" value="1"/>
</dbReference>
<evidence type="ECO:0000256" key="4">
    <source>
        <dbReference type="ARBA" id="ARBA00023136"/>
    </source>
</evidence>
<keyword evidence="5 6" id="KW-0807">Transducer</keyword>
<keyword evidence="2 7" id="KW-0812">Transmembrane</keyword>
<dbReference type="GO" id="GO:0007165">
    <property type="term" value="P:signal transduction"/>
    <property type="evidence" value="ECO:0007669"/>
    <property type="project" value="UniProtKB-KW"/>
</dbReference>
<feature type="domain" description="Methyl-accepting transducer" evidence="8">
    <location>
        <begin position="111"/>
        <end position="347"/>
    </location>
</feature>
<accession>A0A244CKN5</accession>
<feature type="transmembrane region" description="Helical" evidence="7">
    <location>
        <begin position="29"/>
        <end position="50"/>
    </location>
</feature>